<comment type="caution">
    <text evidence="1">The sequence shown here is derived from an EMBL/GenBank/DDBJ whole genome shotgun (WGS) entry which is preliminary data.</text>
</comment>
<dbReference type="Proteomes" id="UP000824116">
    <property type="component" value="Unassembled WGS sequence"/>
</dbReference>
<protein>
    <submittedName>
        <fullName evidence="1">Uncharacterized protein</fullName>
    </submittedName>
</protein>
<accession>A0A9D2GAX7</accession>
<evidence type="ECO:0000313" key="1">
    <source>
        <dbReference type="EMBL" id="HIZ75705.1"/>
    </source>
</evidence>
<evidence type="ECO:0000313" key="2">
    <source>
        <dbReference type="Proteomes" id="UP000824116"/>
    </source>
</evidence>
<gene>
    <name evidence="1" type="ORF">H9723_10790</name>
</gene>
<sequence>MIASDILTIPSQGQTLYGKRISSLIGDDVEVYEDGTVMGTFKHVTGYTGFNESDPEEQEGYFFPFRLSQTGTTMTFKKNGEEVKKNIAWEANNVFRVTASDTFEVLVDDASVVTFNFSKAIFQA</sequence>
<reference evidence="1" key="1">
    <citation type="journal article" date="2021" name="PeerJ">
        <title>Extensive microbial diversity within the chicken gut microbiome revealed by metagenomics and culture.</title>
        <authorList>
            <person name="Gilroy R."/>
            <person name="Ravi A."/>
            <person name="Getino M."/>
            <person name="Pursley I."/>
            <person name="Horton D.L."/>
            <person name="Alikhan N.F."/>
            <person name="Baker D."/>
            <person name="Gharbi K."/>
            <person name="Hall N."/>
            <person name="Watson M."/>
            <person name="Adriaenssens E.M."/>
            <person name="Foster-Nyarko E."/>
            <person name="Jarju S."/>
            <person name="Secka A."/>
            <person name="Antonio M."/>
            <person name="Oren A."/>
            <person name="Chaudhuri R.R."/>
            <person name="La Ragione R."/>
            <person name="Hildebrand F."/>
            <person name="Pallen M.J."/>
        </authorList>
    </citation>
    <scope>NUCLEOTIDE SEQUENCE</scope>
    <source>
        <strain evidence="1">CHK196-3914</strain>
    </source>
</reference>
<proteinExistence type="predicted"/>
<name>A0A9D2GAX7_9FIRM</name>
<dbReference type="AlphaFoldDB" id="A0A9D2GAX7"/>
<dbReference type="EMBL" id="DXAY01000253">
    <property type="protein sequence ID" value="HIZ75705.1"/>
    <property type="molecule type" value="Genomic_DNA"/>
</dbReference>
<organism evidence="1 2">
    <name type="scientific">Candidatus Mediterraneibacter stercoravium</name>
    <dbReference type="NCBI Taxonomy" id="2838685"/>
    <lineage>
        <taxon>Bacteria</taxon>
        <taxon>Bacillati</taxon>
        <taxon>Bacillota</taxon>
        <taxon>Clostridia</taxon>
        <taxon>Lachnospirales</taxon>
        <taxon>Lachnospiraceae</taxon>
        <taxon>Mediterraneibacter</taxon>
    </lineage>
</organism>
<reference evidence="1" key="2">
    <citation type="submission" date="2021-04" db="EMBL/GenBank/DDBJ databases">
        <authorList>
            <person name="Gilroy R."/>
        </authorList>
    </citation>
    <scope>NUCLEOTIDE SEQUENCE</scope>
    <source>
        <strain evidence="1">CHK196-3914</strain>
    </source>
</reference>